<evidence type="ECO:0000256" key="1">
    <source>
        <dbReference type="SAM" id="MobiDB-lite"/>
    </source>
</evidence>
<protein>
    <submittedName>
        <fullName evidence="2">Retrovirus-related Pol polyprotein from transposon TNT 1-94</fullName>
    </submittedName>
</protein>
<organism evidence="2">
    <name type="scientific">Tanacetum cinerariifolium</name>
    <name type="common">Dalmatian daisy</name>
    <name type="synonym">Chrysanthemum cinerariifolium</name>
    <dbReference type="NCBI Taxonomy" id="118510"/>
    <lineage>
        <taxon>Eukaryota</taxon>
        <taxon>Viridiplantae</taxon>
        <taxon>Streptophyta</taxon>
        <taxon>Embryophyta</taxon>
        <taxon>Tracheophyta</taxon>
        <taxon>Spermatophyta</taxon>
        <taxon>Magnoliopsida</taxon>
        <taxon>eudicotyledons</taxon>
        <taxon>Gunneridae</taxon>
        <taxon>Pentapetalae</taxon>
        <taxon>asterids</taxon>
        <taxon>campanulids</taxon>
        <taxon>Asterales</taxon>
        <taxon>Asteraceae</taxon>
        <taxon>Asteroideae</taxon>
        <taxon>Anthemideae</taxon>
        <taxon>Anthemidinae</taxon>
        <taxon>Tanacetum</taxon>
    </lineage>
</organism>
<reference evidence="2" key="1">
    <citation type="journal article" date="2019" name="Sci. Rep.">
        <title>Draft genome of Tanacetum cinerariifolium, the natural source of mosquito coil.</title>
        <authorList>
            <person name="Yamashiro T."/>
            <person name="Shiraishi A."/>
            <person name="Satake H."/>
            <person name="Nakayama K."/>
        </authorList>
    </citation>
    <scope>NUCLEOTIDE SEQUENCE</scope>
</reference>
<sequence>MYDEYFKKKSADMPINSTTQQVHNQEDSSATSSIDIKAHEAPPILTTCEEQTSPFSLSVADELYQEDSAKLDGNTLLPSYDAPAFSEAESSKNLHPSNMQEFHQVQPSTHIWIKAHHLEQGYNPKEGIDFEESFAPVARLEAVRIFIAFAAHKNIIIT</sequence>
<feature type="compositionally biased region" description="Polar residues" evidence="1">
    <location>
        <begin position="15"/>
        <end position="34"/>
    </location>
</feature>
<accession>A0A699GHS4</accession>
<feature type="region of interest" description="Disordered" evidence="1">
    <location>
        <begin position="1"/>
        <end position="34"/>
    </location>
</feature>
<dbReference type="EMBL" id="BKCJ010000021">
    <property type="protein sequence ID" value="GEU28792.1"/>
    <property type="molecule type" value="Genomic_DNA"/>
</dbReference>
<name>A0A699GHS4_TANCI</name>
<dbReference type="AlphaFoldDB" id="A0A699GHS4"/>
<gene>
    <name evidence="2" type="ORF">Tci_000770</name>
</gene>
<proteinExistence type="predicted"/>
<comment type="caution">
    <text evidence="2">The sequence shown here is derived from an EMBL/GenBank/DDBJ whole genome shotgun (WGS) entry which is preliminary data.</text>
</comment>
<feature type="compositionally biased region" description="Basic and acidic residues" evidence="1">
    <location>
        <begin position="1"/>
        <end position="11"/>
    </location>
</feature>
<evidence type="ECO:0000313" key="2">
    <source>
        <dbReference type="EMBL" id="GEU28792.1"/>
    </source>
</evidence>